<dbReference type="InterPro" id="IPR038369">
    <property type="entry name" value="SpoVAD_sf"/>
</dbReference>
<dbReference type="PIRSF" id="PIRSF011570">
    <property type="entry name" value="SpoVAD"/>
    <property type="match status" value="1"/>
</dbReference>
<gene>
    <name evidence="1" type="primary">spoVAD</name>
    <name evidence="1" type="ORF">IAD42_05300</name>
</gene>
<proteinExistence type="predicted"/>
<dbReference type="AlphaFoldDB" id="A0A9D1G5H7"/>
<evidence type="ECO:0000313" key="2">
    <source>
        <dbReference type="Proteomes" id="UP000886876"/>
    </source>
</evidence>
<name>A0A9D1G5H7_9FIRM</name>
<dbReference type="EMBL" id="DVJS01000134">
    <property type="protein sequence ID" value="HIS97372.1"/>
    <property type="molecule type" value="Genomic_DNA"/>
</dbReference>
<dbReference type="InterPro" id="IPR010894">
    <property type="entry name" value="SpoVAD"/>
</dbReference>
<dbReference type="SUPFAM" id="SSF53901">
    <property type="entry name" value="Thiolase-like"/>
    <property type="match status" value="1"/>
</dbReference>
<dbReference type="NCBIfam" id="TIGR02845">
    <property type="entry name" value="spore_V_AD"/>
    <property type="match status" value="1"/>
</dbReference>
<dbReference type="Gene3D" id="3.40.47.40">
    <property type="entry name" value="Stage V sporulation protein AD"/>
    <property type="match status" value="1"/>
</dbReference>
<accession>A0A9D1G5H7</accession>
<reference evidence="1" key="1">
    <citation type="submission" date="2020-10" db="EMBL/GenBank/DDBJ databases">
        <authorList>
            <person name="Gilroy R."/>
        </authorList>
    </citation>
    <scope>NUCLEOTIDE SEQUENCE</scope>
    <source>
        <strain evidence="1">ChiHecec3B27-6122</strain>
    </source>
</reference>
<dbReference type="Pfam" id="PF07451">
    <property type="entry name" value="SpoVAD"/>
    <property type="match status" value="1"/>
</dbReference>
<dbReference type="Proteomes" id="UP000886876">
    <property type="component" value="Unassembled WGS sequence"/>
</dbReference>
<reference evidence="1" key="2">
    <citation type="journal article" date="2021" name="PeerJ">
        <title>Extensive microbial diversity within the chicken gut microbiome revealed by metagenomics and culture.</title>
        <authorList>
            <person name="Gilroy R."/>
            <person name="Ravi A."/>
            <person name="Getino M."/>
            <person name="Pursley I."/>
            <person name="Horton D.L."/>
            <person name="Alikhan N.F."/>
            <person name="Baker D."/>
            <person name="Gharbi K."/>
            <person name="Hall N."/>
            <person name="Watson M."/>
            <person name="Adriaenssens E.M."/>
            <person name="Foster-Nyarko E."/>
            <person name="Jarju S."/>
            <person name="Secka A."/>
            <person name="Antonio M."/>
            <person name="Oren A."/>
            <person name="Chaudhuri R.R."/>
            <person name="La Ragione R."/>
            <person name="Hildebrand F."/>
            <person name="Pallen M.J."/>
        </authorList>
    </citation>
    <scope>NUCLEOTIDE SEQUENCE</scope>
    <source>
        <strain evidence="1">ChiHecec3B27-6122</strain>
    </source>
</reference>
<organism evidence="1 2">
    <name type="scientific">Candidatus Scatomorpha pullistercoris</name>
    <dbReference type="NCBI Taxonomy" id="2840929"/>
    <lineage>
        <taxon>Bacteria</taxon>
        <taxon>Bacillati</taxon>
        <taxon>Bacillota</taxon>
        <taxon>Clostridia</taxon>
        <taxon>Eubacteriales</taxon>
        <taxon>Candidatus Scatomorpha</taxon>
    </lineage>
</organism>
<dbReference type="NCBIfam" id="NF006160">
    <property type="entry name" value="PRK08304.1"/>
    <property type="match status" value="1"/>
</dbReference>
<sequence length="338" mass="35240">MSRRVGAQTQMLDQQPSILEGAAVVGSREGQGPLGRRFDYISQDAYFGESSWEKAESAMLRMCFDLACDKAKLAPSELDFILSGDLLNQCAGSAYALRGLTPPYLGLYGACSTMAESLLLASLLIDGGCGKKVAALTSSHFCSAERQFRFPLEYGSVRTPTSQWTVTGAGALILGDEGPGPYVTCVTPGRIVDAGITDANNMGAAMAPAACDTLSAHFRDTGRAPSYYDAVITGDLGLLGRDITRELLGMQGVDLGPGYTDCGVLIFDSAAQGTCSGGSGCGCSASVLAGHILSCLRDKVWNRVLFAATGALMSPTTTLQGESIPGICHAVAIENARC</sequence>
<protein>
    <submittedName>
        <fullName evidence="1">Stage V sporulation protein AD</fullName>
    </submittedName>
</protein>
<dbReference type="GO" id="GO:0016746">
    <property type="term" value="F:acyltransferase activity"/>
    <property type="evidence" value="ECO:0007669"/>
    <property type="project" value="InterPro"/>
</dbReference>
<comment type="caution">
    <text evidence="1">The sequence shown here is derived from an EMBL/GenBank/DDBJ whole genome shotgun (WGS) entry which is preliminary data.</text>
</comment>
<dbReference type="InterPro" id="IPR016039">
    <property type="entry name" value="Thiolase-like"/>
</dbReference>
<evidence type="ECO:0000313" key="1">
    <source>
        <dbReference type="EMBL" id="HIS97372.1"/>
    </source>
</evidence>